<keyword evidence="3" id="KW-1185">Reference proteome</keyword>
<evidence type="ECO:0000313" key="2">
    <source>
        <dbReference type="EMBL" id="KAJ8300541.1"/>
    </source>
</evidence>
<reference evidence="2 3" key="1">
    <citation type="submission" date="2022-12" db="EMBL/GenBank/DDBJ databases">
        <title>Chromosome-level genome of Tegillarca granosa.</title>
        <authorList>
            <person name="Kim J."/>
        </authorList>
    </citation>
    <scope>NUCLEOTIDE SEQUENCE [LARGE SCALE GENOMIC DNA]</scope>
    <source>
        <strain evidence="2">Teg-2019</strain>
        <tissue evidence="2">Adductor muscle</tissue>
    </source>
</reference>
<evidence type="ECO:0000256" key="1">
    <source>
        <dbReference type="SAM" id="MobiDB-lite"/>
    </source>
</evidence>
<evidence type="ECO:0000313" key="3">
    <source>
        <dbReference type="Proteomes" id="UP001217089"/>
    </source>
</evidence>
<feature type="region of interest" description="Disordered" evidence="1">
    <location>
        <begin position="63"/>
        <end position="94"/>
    </location>
</feature>
<dbReference type="Proteomes" id="UP001217089">
    <property type="component" value="Unassembled WGS sequence"/>
</dbReference>
<gene>
    <name evidence="2" type="ORF">KUTeg_022060</name>
</gene>
<sequence length="147" mass="16828">MASSSDSDFEKERGNFTLNYPWSLDLLFCSSEEELSNIDYLDAIASTMNPKINEFIREILQAPAFEGLPPPQQPVMPSPSPPPQPTTKSQVPPKNTAWGVKVFQEWHTQVYNYGERLNFSKGTPEELSEKLRKFHCEVRTKKREPLP</sequence>
<name>A0ABQ9E814_TEGGR</name>
<comment type="caution">
    <text evidence="2">The sequence shown here is derived from an EMBL/GenBank/DDBJ whole genome shotgun (WGS) entry which is preliminary data.</text>
</comment>
<organism evidence="2 3">
    <name type="scientific">Tegillarca granosa</name>
    <name type="common">Malaysian cockle</name>
    <name type="synonym">Anadara granosa</name>
    <dbReference type="NCBI Taxonomy" id="220873"/>
    <lineage>
        <taxon>Eukaryota</taxon>
        <taxon>Metazoa</taxon>
        <taxon>Spiralia</taxon>
        <taxon>Lophotrochozoa</taxon>
        <taxon>Mollusca</taxon>
        <taxon>Bivalvia</taxon>
        <taxon>Autobranchia</taxon>
        <taxon>Pteriomorphia</taxon>
        <taxon>Arcoida</taxon>
        <taxon>Arcoidea</taxon>
        <taxon>Arcidae</taxon>
        <taxon>Tegillarca</taxon>
    </lineage>
</organism>
<dbReference type="EMBL" id="JARBDR010000919">
    <property type="protein sequence ID" value="KAJ8300541.1"/>
    <property type="molecule type" value="Genomic_DNA"/>
</dbReference>
<accession>A0ABQ9E814</accession>
<proteinExistence type="predicted"/>
<protein>
    <submittedName>
        <fullName evidence="2">Uncharacterized protein</fullName>
    </submittedName>
</protein>
<feature type="compositionally biased region" description="Pro residues" evidence="1">
    <location>
        <begin position="68"/>
        <end position="85"/>
    </location>
</feature>